<comment type="caution">
    <text evidence="2">The sequence shown here is derived from an EMBL/GenBank/DDBJ whole genome shotgun (WGS) entry which is preliminary data.</text>
</comment>
<evidence type="ECO:0000313" key="3">
    <source>
        <dbReference type="Proteomes" id="UP000003828"/>
    </source>
</evidence>
<sequence length="159" mass="16872">MFGKIMRPVVLGIGGASLLAPVAALPANAAATQGVETIESSWCIPIEEFGITVCSTATERYLEVHTPTGRALFRSTGTSTMTTTYDDGTEETSVGSHRVQSVFSFWLDPLIYDATMVSIDGSSTRTLPDGTSCTFVDDSIAVRDRLVRGGTTVTCTPPK</sequence>
<dbReference type="STRING" id="1077972.ARGLB_058_00610"/>
<keyword evidence="3" id="KW-1185">Reference proteome</keyword>
<feature type="chain" id="PRO_5003536618" description="Secreted protein" evidence="1">
    <location>
        <begin position="30"/>
        <end position="159"/>
    </location>
</feature>
<dbReference type="EMBL" id="BAEG01000058">
    <property type="protein sequence ID" value="GAB14179.1"/>
    <property type="molecule type" value="Genomic_DNA"/>
</dbReference>
<reference evidence="2 3" key="1">
    <citation type="submission" date="2011-12" db="EMBL/GenBank/DDBJ databases">
        <title>Whole genome shotgun sequence of Arthrobacter globiformis NBRC 12137.</title>
        <authorList>
            <person name="Miyazawa S."/>
            <person name="Hosoyama A."/>
            <person name="Tsuchikane K."/>
            <person name="Katsumata H."/>
            <person name="Yamazaki S."/>
            <person name="Fujita N."/>
        </authorList>
    </citation>
    <scope>NUCLEOTIDE SEQUENCE [LARGE SCALE GENOMIC DNA]</scope>
    <source>
        <strain evidence="2 3">NBRC 12137</strain>
    </source>
</reference>
<evidence type="ECO:0000313" key="2">
    <source>
        <dbReference type="EMBL" id="GAB14179.1"/>
    </source>
</evidence>
<feature type="signal peptide" evidence="1">
    <location>
        <begin position="1"/>
        <end position="29"/>
    </location>
</feature>
<dbReference type="Proteomes" id="UP000003828">
    <property type="component" value="Unassembled WGS sequence"/>
</dbReference>
<evidence type="ECO:0000256" key="1">
    <source>
        <dbReference type="SAM" id="SignalP"/>
    </source>
</evidence>
<accession>H0QMX8</accession>
<name>H0QMX8_ARTG1</name>
<protein>
    <recommendedName>
        <fullName evidence="4">Secreted protein</fullName>
    </recommendedName>
</protein>
<gene>
    <name evidence="2" type="ORF">ARGLB_058_00610</name>
</gene>
<dbReference type="AlphaFoldDB" id="H0QMX8"/>
<proteinExistence type="predicted"/>
<organism evidence="2 3">
    <name type="scientific">Arthrobacter globiformis (strain ATCC 8010 / DSM 20124 / JCM 1332 / NBRC 12137 / NCIMB 8907 / NRRL B-2979 / 168)</name>
    <dbReference type="NCBI Taxonomy" id="1077972"/>
    <lineage>
        <taxon>Bacteria</taxon>
        <taxon>Bacillati</taxon>
        <taxon>Actinomycetota</taxon>
        <taxon>Actinomycetes</taxon>
        <taxon>Micrococcales</taxon>
        <taxon>Micrococcaceae</taxon>
        <taxon>Arthrobacter</taxon>
    </lineage>
</organism>
<evidence type="ECO:0008006" key="4">
    <source>
        <dbReference type="Google" id="ProtNLM"/>
    </source>
</evidence>
<keyword evidence="1" id="KW-0732">Signal</keyword>